<feature type="transmembrane region" description="Helical" evidence="7">
    <location>
        <begin position="376"/>
        <end position="400"/>
    </location>
</feature>
<keyword evidence="6 7" id="KW-0472">Membrane</keyword>
<dbReference type="PROSITE" id="PS50156">
    <property type="entry name" value="SSD"/>
    <property type="match status" value="1"/>
</dbReference>
<feature type="transmembrane region" description="Helical" evidence="7">
    <location>
        <begin position="647"/>
        <end position="672"/>
    </location>
</feature>
<evidence type="ECO:0000256" key="2">
    <source>
        <dbReference type="ARBA" id="ARBA00010157"/>
    </source>
</evidence>
<feature type="transmembrane region" description="Helical" evidence="7">
    <location>
        <begin position="284"/>
        <end position="305"/>
    </location>
</feature>
<feature type="transmembrane region" description="Helical" evidence="7">
    <location>
        <begin position="539"/>
        <end position="556"/>
    </location>
</feature>
<keyword evidence="5 7" id="KW-1133">Transmembrane helix</keyword>
<evidence type="ECO:0000313" key="9">
    <source>
        <dbReference type="EMBL" id="MBH0781584.1"/>
    </source>
</evidence>
<dbReference type="Proteomes" id="UP000655751">
    <property type="component" value="Unassembled WGS sequence"/>
</dbReference>
<gene>
    <name evidence="9" type="ORF">IT779_35465</name>
</gene>
<evidence type="ECO:0000256" key="5">
    <source>
        <dbReference type="ARBA" id="ARBA00022989"/>
    </source>
</evidence>
<evidence type="ECO:0000256" key="4">
    <source>
        <dbReference type="ARBA" id="ARBA00022692"/>
    </source>
</evidence>
<evidence type="ECO:0000256" key="7">
    <source>
        <dbReference type="SAM" id="Phobius"/>
    </source>
</evidence>
<feature type="transmembrane region" description="Helical" evidence="7">
    <location>
        <begin position="598"/>
        <end position="626"/>
    </location>
</feature>
<dbReference type="Pfam" id="PF03176">
    <property type="entry name" value="MMPL"/>
    <property type="match status" value="2"/>
</dbReference>
<dbReference type="InterPro" id="IPR050545">
    <property type="entry name" value="Mycobact_MmpL"/>
</dbReference>
<dbReference type="GO" id="GO:0005886">
    <property type="term" value="C:plasma membrane"/>
    <property type="evidence" value="ECO:0007669"/>
    <property type="project" value="UniProtKB-SubCell"/>
</dbReference>
<comment type="subcellular location">
    <subcellularLocation>
        <location evidence="1">Cell membrane</location>
        <topology evidence="1">Multi-pass membrane protein</topology>
    </subcellularLocation>
</comment>
<dbReference type="InterPro" id="IPR004869">
    <property type="entry name" value="MMPL_dom"/>
</dbReference>
<evidence type="ECO:0000256" key="6">
    <source>
        <dbReference type="ARBA" id="ARBA00023136"/>
    </source>
</evidence>
<keyword evidence="4 7" id="KW-0812">Transmembrane</keyword>
<evidence type="ECO:0000256" key="1">
    <source>
        <dbReference type="ARBA" id="ARBA00004651"/>
    </source>
</evidence>
<comment type="similarity">
    <text evidence="2">Belongs to the resistance-nodulation-cell division (RND) (TC 2.A.6) family. MmpL subfamily.</text>
</comment>
<dbReference type="PANTHER" id="PTHR33406">
    <property type="entry name" value="MEMBRANE PROTEIN MJ1562-RELATED"/>
    <property type="match status" value="1"/>
</dbReference>
<organism evidence="9 10">
    <name type="scientific">Nocardia bovistercoris</name>
    <dbReference type="NCBI Taxonomy" id="2785916"/>
    <lineage>
        <taxon>Bacteria</taxon>
        <taxon>Bacillati</taxon>
        <taxon>Actinomycetota</taxon>
        <taxon>Actinomycetes</taxon>
        <taxon>Mycobacteriales</taxon>
        <taxon>Nocardiaceae</taxon>
        <taxon>Nocardia</taxon>
    </lineage>
</organism>
<dbReference type="EMBL" id="JADMLG010000026">
    <property type="protein sequence ID" value="MBH0781584.1"/>
    <property type="molecule type" value="Genomic_DNA"/>
</dbReference>
<feature type="transmembrane region" description="Helical" evidence="7">
    <location>
        <begin position="568"/>
        <end position="586"/>
    </location>
</feature>
<evidence type="ECO:0000313" key="10">
    <source>
        <dbReference type="Proteomes" id="UP000655751"/>
    </source>
</evidence>
<dbReference type="InterPro" id="IPR000731">
    <property type="entry name" value="SSD"/>
</dbReference>
<evidence type="ECO:0000256" key="3">
    <source>
        <dbReference type="ARBA" id="ARBA00022475"/>
    </source>
</evidence>
<dbReference type="Gene3D" id="1.20.1640.10">
    <property type="entry name" value="Multidrug efflux transporter AcrB transmembrane domain"/>
    <property type="match status" value="2"/>
</dbReference>
<dbReference type="AlphaFoldDB" id="A0A931IHB9"/>
<proteinExistence type="inferred from homology"/>
<feature type="transmembrane region" description="Helical" evidence="7">
    <location>
        <begin position="311"/>
        <end position="336"/>
    </location>
</feature>
<reference evidence="9" key="1">
    <citation type="submission" date="2020-11" db="EMBL/GenBank/DDBJ databases">
        <title>Nocardia NEAU-351.nov., a novel actinomycete isolated from the cow dung.</title>
        <authorList>
            <person name="Zhang X."/>
        </authorList>
    </citation>
    <scope>NUCLEOTIDE SEQUENCE</scope>
    <source>
        <strain evidence="9">NEAU-351</strain>
    </source>
</reference>
<feature type="transmembrane region" description="Helical" evidence="7">
    <location>
        <begin position="233"/>
        <end position="256"/>
    </location>
</feature>
<name>A0A931IHB9_9NOCA</name>
<sequence>MVWTVLARFALRAPRAIALVTLFLGLGGVALALPAINGLPAGGFDVPTSESMRAERVLDERFDAGGMPVVFTVTADAGVDSPAARARGEALVAALRASPYAKQIISYWTTPQQQLAEPLVGVDKRTGLVLARITGGDKLAPDRARALATSVPLDADGVTVAAGGPAMAYSDVERQSRLDLIRFEAIATPITFLALVWIFGSAVAALLPLAVALVATVGTTAVLWQIYKVTDVSVFATNIATAVCLALAVDYTLFIINRYREERAQGASTERALITTMNTAGRTITYSAITMALILAAMAVFPQYLLRSLAYGGVTAVVLSLIGALVLAPALIVLLGDRIDALDIRKAFGRRSDPGAGSEERSLWYRIAAVTSRRPIAVVGACLLILLVLGLPFLGVKLAYPDDRNLPTTTLSRQAGDVLRSNFAQNFAGTAQVVFPSGLRSPSAVTNYAMELSKVDGVLRVTGPNGIYEGGRVISAATFDSAMRGDAAYLTVTTDRDPYSDAGKAQLGALREVPAPADTLFGGMTQRNLDNLHGFTNRIPLVLGIIVVVTLILTFLMTGSLVLPLKVLFTNLVSLSAAAGVVVWIFQDGNLGGLGTVVYGHTGVIVPVLLLCIAYALSMDYAVFVLSRIQEEWERSRRTVEDNNRAVALGLARTGRIVTAAALVMVIVFLGLSAGQVSFMRALGVGLMVSIVVDAFLVRGFLVPGLMALLGRWNWWAPSVLRNWYERHGWREAPSEPRRGETVTVTAEKEMIRD</sequence>
<feature type="domain" description="SSD" evidence="8">
    <location>
        <begin position="202"/>
        <end position="334"/>
    </location>
</feature>
<accession>A0A931IHB9</accession>
<comment type="caution">
    <text evidence="9">The sequence shown here is derived from an EMBL/GenBank/DDBJ whole genome shotgun (WGS) entry which is preliminary data.</text>
</comment>
<keyword evidence="3" id="KW-1003">Cell membrane</keyword>
<dbReference type="SUPFAM" id="SSF82866">
    <property type="entry name" value="Multidrug efflux transporter AcrB transmembrane domain"/>
    <property type="match status" value="2"/>
</dbReference>
<evidence type="ECO:0000259" key="8">
    <source>
        <dbReference type="PROSITE" id="PS50156"/>
    </source>
</evidence>
<dbReference type="RefSeq" id="WP_196153868.1">
    <property type="nucleotide sequence ID" value="NZ_JADMLG010000026.1"/>
</dbReference>
<dbReference type="PANTHER" id="PTHR33406:SF11">
    <property type="entry name" value="MEMBRANE PROTEIN SCO6666-RELATED"/>
    <property type="match status" value="1"/>
</dbReference>
<keyword evidence="10" id="KW-1185">Reference proteome</keyword>
<protein>
    <submittedName>
        <fullName evidence="9">MMPL family transporter</fullName>
    </submittedName>
</protein>